<proteinExistence type="predicted"/>
<organism evidence="1 2">
    <name type="scientific">Alternaria alternata</name>
    <name type="common">Alternaria rot fungus</name>
    <name type="synonym">Torula alternata</name>
    <dbReference type="NCBI Taxonomy" id="5599"/>
    <lineage>
        <taxon>Eukaryota</taxon>
        <taxon>Fungi</taxon>
        <taxon>Dikarya</taxon>
        <taxon>Ascomycota</taxon>
        <taxon>Pezizomycotina</taxon>
        <taxon>Dothideomycetes</taxon>
        <taxon>Pleosporomycetidae</taxon>
        <taxon>Pleosporales</taxon>
        <taxon>Pleosporineae</taxon>
        <taxon>Pleosporaceae</taxon>
        <taxon>Alternaria</taxon>
        <taxon>Alternaria sect. Alternaria</taxon>
        <taxon>Alternaria alternata complex</taxon>
    </lineage>
</organism>
<accession>A0A177DNU9</accession>
<dbReference type="InterPro" id="IPR038883">
    <property type="entry name" value="AN11006-like"/>
</dbReference>
<evidence type="ECO:0000313" key="1">
    <source>
        <dbReference type="EMBL" id="OAG21634.1"/>
    </source>
</evidence>
<dbReference type="EMBL" id="KV441476">
    <property type="protein sequence ID" value="OAG21634.1"/>
    <property type="molecule type" value="Genomic_DNA"/>
</dbReference>
<dbReference type="PANTHER" id="PTHR42085:SF1">
    <property type="entry name" value="F-BOX DOMAIN-CONTAINING PROTEIN"/>
    <property type="match status" value="1"/>
</dbReference>
<reference evidence="1 2" key="1">
    <citation type="submission" date="2016-05" db="EMBL/GenBank/DDBJ databases">
        <title>Comparative analysis of secretome profiles of manganese(II)-oxidizing ascomycete fungi.</title>
        <authorList>
            <consortium name="DOE Joint Genome Institute"/>
            <person name="Zeiner C.A."/>
            <person name="Purvine S.O."/>
            <person name="Zink E.M."/>
            <person name="Wu S."/>
            <person name="Pasa-Tolic L."/>
            <person name="Chaput D.L."/>
            <person name="Haridas S."/>
            <person name="Grigoriev I.V."/>
            <person name="Santelli C.M."/>
            <person name="Hansel C.M."/>
        </authorList>
    </citation>
    <scope>NUCLEOTIDE SEQUENCE [LARGE SCALE GENOMIC DNA]</scope>
    <source>
        <strain evidence="1 2">SRC1lrK2f</strain>
    </source>
</reference>
<dbReference type="PANTHER" id="PTHR42085">
    <property type="entry name" value="F-BOX DOMAIN-CONTAINING PROTEIN"/>
    <property type="match status" value="1"/>
</dbReference>
<dbReference type="RefSeq" id="XP_018387055.1">
    <property type="nucleotide sequence ID" value="XM_018528336.1"/>
</dbReference>
<sequence>MANVTTTAPGFLRLPLEIRQQIYHCVLVQDFRSQIIKMTVQQQHSGGYKLRGLKNIRGLVFVSRTFHAEVLTYCFGRFNFFLHNDSESIRFVIREFFRKIGLKNRKLVKRITLPYFSIERVLLHPANMVALFASSQARSLQLLDDMQRSLRLLEHFSALEELDLGLDTAEVLGRRGNRLRFADRHRRAQAHSMGREERIAQAYQRDYESHIMMALQEAKWLPAKVNVGIWWTSGHGESLGTDKETADALDDFVSRLRKEIAPTRVTYKGDM</sequence>
<keyword evidence="2" id="KW-1185">Reference proteome</keyword>
<dbReference type="VEuPathDB" id="FungiDB:CC77DRAFT_1060437"/>
<dbReference type="GeneID" id="29113930"/>
<dbReference type="OMA" id="DYESHIM"/>
<dbReference type="AlphaFoldDB" id="A0A177DNU9"/>
<evidence type="ECO:0000313" key="2">
    <source>
        <dbReference type="Proteomes" id="UP000077248"/>
    </source>
</evidence>
<gene>
    <name evidence="1" type="ORF">CC77DRAFT_1060437</name>
</gene>
<name>A0A177DNU9_ALTAL</name>
<dbReference type="Proteomes" id="UP000077248">
    <property type="component" value="Unassembled WGS sequence"/>
</dbReference>
<protein>
    <submittedName>
        <fullName evidence="1">Uncharacterized protein</fullName>
    </submittedName>
</protein>
<dbReference type="KEGG" id="aalt:CC77DRAFT_1060437"/>